<gene>
    <name evidence="2" type="ORF">GWC95_02110</name>
</gene>
<protein>
    <submittedName>
        <fullName evidence="2">Uncharacterized protein</fullName>
    </submittedName>
</protein>
<reference evidence="2 3" key="1">
    <citation type="submission" date="2020-01" db="EMBL/GenBank/DDBJ databases">
        <title>Genome analysis.</title>
        <authorList>
            <person name="Wu S."/>
            <person name="Wang G."/>
        </authorList>
    </citation>
    <scope>NUCLEOTIDE SEQUENCE [LARGE SCALE GENOMIC DNA]</scope>
    <source>
        <strain evidence="2 3">SYL130</strain>
    </source>
</reference>
<feature type="region of interest" description="Disordered" evidence="1">
    <location>
        <begin position="1"/>
        <end position="55"/>
    </location>
</feature>
<evidence type="ECO:0000256" key="1">
    <source>
        <dbReference type="SAM" id="MobiDB-lite"/>
    </source>
</evidence>
<name>A0ABW9ZNP7_9BACT</name>
<dbReference type="EMBL" id="JAACJS010000002">
    <property type="protein sequence ID" value="NCI48701.1"/>
    <property type="molecule type" value="Genomic_DNA"/>
</dbReference>
<dbReference type="RefSeq" id="WP_161817016.1">
    <property type="nucleotide sequence ID" value="NZ_JAACJS010000002.1"/>
</dbReference>
<keyword evidence="3" id="KW-1185">Reference proteome</keyword>
<proteinExistence type="predicted"/>
<sequence length="55" mass="6353">MKDPKKQIKKTEEETAPKAHDNDAYLPSREDEGYIEPEKQDGMQPEDLDSDAENF</sequence>
<evidence type="ECO:0000313" key="2">
    <source>
        <dbReference type="EMBL" id="NCI48701.1"/>
    </source>
</evidence>
<dbReference type="Proteomes" id="UP000753802">
    <property type="component" value="Unassembled WGS sequence"/>
</dbReference>
<accession>A0ABW9ZNP7</accession>
<evidence type="ECO:0000313" key="3">
    <source>
        <dbReference type="Proteomes" id="UP000753802"/>
    </source>
</evidence>
<feature type="compositionally biased region" description="Acidic residues" evidence="1">
    <location>
        <begin position="44"/>
        <end position="55"/>
    </location>
</feature>
<organism evidence="2 3">
    <name type="scientific">Sediminibacterium roseum</name>
    <dbReference type="NCBI Taxonomy" id="1978412"/>
    <lineage>
        <taxon>Bacteria</taxon>
        <taxon>Pseudomonadati</taxon>
        <taxon>Bacteroidota</taxon>
        <taxon>Chitinophagia</taxon>
        <taxon>Chitinophagales</taxon>
        <taxon>Chitinophagaceae</taxon>
        <taxon>Sediminibacterium</taxon>
    </lineage>
</organism>
<comment type="caution">
    <text evidence="2">The sequence shown here is derived from an EMBL/GenBank/DDBJ whole genome shotgun (WGS) entry which is preliminary data.</text>
</comment>
<feature type="compositionally biased region" description="Basic and acidic residues" evidence="1">
    <location>
        <begin position="1"/>
        <end position="41"/>
    </location>
</feature>